<reference evidence="4 5" key="1">
    <citation type="submission" date="2017-12" db="EMBL/GenBank/DDBJ databases">
        <title>Anaerobic carbon monoxide metabolism by Pleomorphomonas carboxyditropha sp. nov., a new mesophilic hydrogenogenic carboxidotroph.</title>
        <authorList>
            <person name="Esquivel-Elizondo S."/>
            <person name="Krajmalnik-Brown R."/>
        </authorList>
    </citation>
    <scope>NUCLEOTIDE SEQUENCE [LARGE SCALE GENOMIC DNA]</scope>
    <source>
        <strain evidence="4 5">R5-392</strain>
    </source>
</reference>
<dbReference type="PANTHER" id="PTHR43877">
    <property type="entry name" value="AMINOALKYLPHOSPHONATE N-ACETYLTRANSFERASE-RELATED-RELATED"/>
    <property type="match status" value="1"/>
</dbReference>
<evidence type="ECO:0000256" key="2">
    <source>
        <dbReference type="ARBA" id="ARBA00023315"/>
    </source>
</evidence>
<dbReference type="Gene3D" id="3.40.630.30">
    <property type="match status" value="1"/>
</dbReference>
<dbReference type="SUPFAM" id="SSF55729">
    <property type="entry name" value="Acyl-CoA N-acyltransferases (Nat)"/>
    <property type="match status" value="1"/>
</dbReference>
<gene>
    <name evidence="4" type="ORF">CXZ10_16955</name>
</gene>
<evidence type="ECO:0000313" key="4">
    <source>
        <dbReference type="EMBL" id="PKR88138.1"/>
    </source>
</evidence>
<dbReference type="InterPro" id="IPR000182">
    <property type="entry name" value="GNAT_dom"/>
</dbReference>
<dbReference type="EMBL" id="PJNW01000014">
    <property type="protein sequence ID" value="PKR88138.1"/>
    <property type="molecule type" value="Genomic_DNA"/>
</dbReference>
<keyword evidence="5" id="KW-1185">Reference proteome</keyword>
<keyword evidence="1 4" id="KW-0808">Transferase</keyword>
<dbReference type="Pfam" id="PF00583">
    <property type="entry name" value="Acetyltransf_1"/>
    <property type="match status" value="1"/>
</dbReference>
<dbReference type="InterPro" id="IPR016181">
    <property type="entry name" value="Acyl_CoA_acyltransferase"/>
</dbReference>
<dbReference type="PROSITE" id="PS51186">
    <property type="entry name" value="GNAT"/>
    <property type="match status" value="1"/>
</dbReference>
<keyword evidence="2" id="KW-0012">Acyltransferase</keyword>
<evidence type="ECO:0000259" key="3">
    <source>
        <dbReference type="PROSITE" id="PS51186"/>
    </source>
</evidence>
<evidence type="ECO:0000313" key="5">
    <source>
        <dbReference type="Proteomes" id="UP000233491"/>
    </source>
</evidence>
<sequence>MSTLSIDVQRAALEDAAEIAAVHDAAWRYAYRGLLDGVELERMIERRGPRWWAKAIARNVAVLVVKVEGRVAGYATLGPSRMRALPFRGEIYELYLHPDMHGVGLGRRLFEEARAALADMHLDGLVVRVLAANAVGVGFYERLGGQEVVGSSEKIAGRLVPVIVYAWPPVGRG</sequence>
<dbReference type="AlphaFoldDB" id="A0A1I4RPK5"/>
<dbReference type="RefSeq" id="WP_101290539.1">
    <property type="nucleotide sequence ID" value="NZ_FOUQ01000002.1"/>
</dbReference>
<protein>
    <submittedName>
        <fullName evidence="4">GNAT family N-acetyltransferase</fullName>
    </submittedName>
</protein>
<feature type="domain" description="N-acetyltransferase" evidence="3">
    <location>
        <begin position="6"/>
        <end position="170"/>
    </location>
</feature>
<dbReference type="GO" id="GO:0016747">
    <property type="term" value="F:acyltransferase activity, transferring groups other than amino-acyl groups"/>
    <property type="evidence" value="ECO:0007669"/>
    <property type="project" value="InterPro"/>
</dbReference>
<accession>A0A1I4RPK5</accession>
<proteinExistence type="predicted"/>
<organism evidence="4 5">
    <name type="scientific">Pleomorphomonas diazotrophica</name>
    <dbReference type="NCBI Taxonomy" id="1166257"/>
    <lineage>
        <taxon>Bacteria</taxon>
        <taxon>Pseudomonadati</taxon>
        <taxon>Pseudomonadota</taxon>
        <taxon>Alphaproteobacteria</taxon>
        <taxon>Hyphomicrobiales</taxon>
        <taxon>Pleomorphomonadaceae</taxon>
        <taxon>Pleomorphomonas</taxon>
    </lineage>
</organism>
<dbReference type="CDD" id="cd04301">
    <property type="entry name" value="NAT_SF"/>
    <property type="match status" value="1"/>
</dbReference>
<dbReference type="InterPro" id="IPR050832">
    <property type="entry name" value="Bact_Acetyltransf"/>
</dbReference>
<dbReference type="OrthoDB" id="9799154at2"/>
<dbReference type="Proteomes" id="UP000233491">
    <property type="component" value="Unassembled WGS sequence"/>
</dbReference>
<dbReference type="PANTHER" id="PTHR43877:SF1">
    <property type="entry name" value="ACETYLTRANSFERASE"/>
    <property type="match status" value="1"/>
</dbReference>
<comment type="caution">
    <text evidence="4">The sequence shown here is derived from an EMBL/GenBank/DDBJ whole genome shotgun (WGS) entry which is preliminary data.</text>
</comment>
<name>A0A1I4RPK5_9HYPH</name>
<evidence type="ECO:0000256" key="1">
    <source>
        <dbReference type="ARBA" id="ARBA00022679"/>
    </source>
</evidence>